<name>D8IVA0_HERSS</name>
<evidence type="ECO:0000313" key="3">
    <source>
        <dbReference type="EMBL" id="ADJ63839.1"/>
    </source>
</evidence>
<dbReference type="EMBL" id="CP002039">
    <property type="protein sequence ID" value="ADJ63839.1"/>
    <property type="molecule type" value="Genomic_DNA"/>
</dbReference>
<dbReference type="PANTHER" id="PTHR11487:SF0">
    <property type="entry name" value="S-ACYL FATTY ACID SYNTHASE THIOESTERASE, MEDIUM CHAIN"/>
    <property type="match status" value="1"/>
</dbReference>
<dbReference type="SUPFAM" id="SSF53474">
    <property type="entry name" value="alpha/beta-Hydrolases"/>
    <property type="match status" value="1"/>
</dbReference>
<reference evidence="3 4" key="1">
    <citation type="submission" date="2010-04" db="EMBL/GenBank/DDBJ databases">
        <title>The genome of Herbaspirillum seropedicae SmR1, an endophytic, nitrogen-fixing, plant-growth promoting beta-Proteobacteria.</title>
        <authorList>
            <person name="Pedrosa F.O."/>
            <person name="Monteiro R.A."/>
            <person name="Wassem R."/>
            <person name="Cruz L.M."/>
            <person name="Ayub R.A."/>
            <person name="Colauto N.B."/>
            <person name="Fernandez M.A."/>
            <person name="Fungaro M.H.P."/>
            <person name="Grisard E.C."/>
            <person name="Hungria M."/>
            <person name="Madeira H.M.F."/>
            <person name="Nodari R.O."/>
            <person name="Osaku C.A."/>
            <person name="Petzl-Erler M.L."/>
            <person name="Terenzi H."/>
            <person name="Vieira L.G.E."/>
            <person name="Almeida M.I.M."/>
            <person name="Alves L.R."/>
            <person name="Arantes O.M.N."/>
            <person name="Balsanelli E."/>
            <person name="Barcellos F.G."/>
            <person name="Baura V.A."/>
            <person name="Binde D.R."/>
            <person name="Campo R.J."/>
            <person name="Chubatsu L.S."/>
            <person name="Chueire L.M.O."/>
            <person name="Ciferri R.R."/>
            <person name="Correa L.C."/>
            <person name="da Conceicao Silva J.L."/>
            <person name="Dabul A.N.G."/>
            <person name="Dambros B.P."/>
            <person name="Faoro H."/>
            <person name="Favetti A."/>
            <person name="Friedermann G."/>
            <person name="Furlaneto M.C."/>
            <person name="Gasques L.S."/>
            <person name="Gimenes C.C.T."/>
            <person name="Gioppo N.M.R."/>
            <person name="Glienke-Blanco C."/>
            <person name="Godoy L.P."/>
            <person name="Guerra M.P."/>
            <person name="Karp S."/>
            <person name="Kava-Cordeiro V."/>
            <person name="Margarido V.P."/>
            <person name="Mathioni S.M."/>
            <person name="Menck-Soares M.A."/>
            <person name="Murace N.K."/>
            <person name="Nicolas M.F."/>
            <person name="Oliveira C.E.C."/>
            <person name="Pagnan N.A.B."/>
            <person name="Pamphile J.A."/>
            <person name="Patussi E.V."/>
            <person name="Pereira L.F.P."/>
            <person name="Pereira-Ferrari L."/>
            <person name="Pinto F.G.S."/>
            <person name="Precoma C."/>
            <person name="Prioli A.J."/>
            <person name="Prioli S.M.A.P."/>
            <person name="Raittz R.T."/>
            <person name="Ramos H.J.O."/>
            <person name="Ribeiro E.M.S.F."/>
            <person name="Rigo L.U."/>
            <person name="Rocha C.L.M.S.C."/>
            <person name="Rocha S.N."/>
            <person name="Santos K."/>
            <person name="Satori D."/>
            <person name="Silva A.G."/>
            <person name="Simao R.C.G."/>
            <person name="Soares M.A.M."/>
            <person name="Souza E.M."/>
            <person name="Steffens M.B.R."/>
            <person name="Steindel M."/>
            <person name="Tadra-Sfeir M.Z."/>
            <person name="Takahashi E.K."/>
            <person name="Torres R.A."/>
            <person name="Valle J.S."/>
            <person name="Vernal J.I."/>
            <person name="Vilas-Boas L.A."/>
            <person name="Watanabe M.A.E."/>
            <person name="Weiss V.A."/>
            <person name="Yates M.A."/>
            <person name="Souza E.M."/>
        </authorList>
    </citation>
    <scope>NUCLEOTIDE SEQUENCE [LARGE SCALE GENOMIC DNA]</scope>
    <source>
        <strain evidence="3 4">SmR1</strain>
    </source>
</reference>
<dbReference type="eggNOG" id="COG3208">
    <property type="taxonomic scope" value="Bacteria"/>
</dbReference>
<organism evidence="3 4">
    <name type="scientific">Herbaspirillum seropedicae (strain SmR1)</name>
    <dbReference type="NCBI Taxonomy" id="757424"/>
    <lineage>
        <taxon>Bacteria</taxon>
        <taxon>Pseudomonadati</taxon>
        <taxon>Pseudomonadota</taxon>
        <taxon>Betaproteobacteria</taxon>
        <taxon>Burkholderiales</taxon>
        <taxon>Oxalobacteraceae</taxon>
        <taxon>Herbaspirillum</taxon>
    </lineage>
</organism>
<dbReference type="KEGG" id="hse:Hsero_2340"/>
<dbReference type="PANTHER" id="PTHR11487">
    <property type="entry name" value="THIOESTERASE"/>
    <property type="match status" value="1"/>
</dbReference>
<evidence type="ECO:0000313" key="4">
    <source>
        <dbReference type="Proteomes" id="UP000000329"/>
    </source>
</evidence>
<dbReference type="InterPro" id="IPR012223">
    <property type="entry name" value="TEII"/>
</dbReference>
<dbReference type="Pfam" id="PF00975">
    <property type="entry name" value="Thioesterase"/>
    <property type="match status" value="1"/>
</dbReference>
<dbReference type="AlphaFoldDB" id="D8IVA0"/>
<dbReference type="InterPro" id="IPR001031">
    <property type="entry name" value="Thioesterase"/>
</dbReference>
<proteinExistence type="inferred from homology"/>
<dbReference type="HOGENOM" id="CLU_070456_1_1_4"/>
<dbReference type="Gene3D" id="3.40.50.1820">
    <property type="entry name" value="alpha/beta hydrolase"/>
    <property type="match status" value="1"/>
</dbReference>
<dbReference type="Proteomes" id="UP000000329">
    <property type="component" value="Chromosome"/>
</dbReference>
<comment type="similarity">
    <text evidence="1">Belongs to the thioesterase family.</text>
</comment>
<protein>
    <submittedName>
        <fullName evidence="3">Thioesterase involved in non-ribosomal peptide biosynthesis protein</fullName>
    </submittedName>
</protein>
<evidence type="ECO:0000256" key="1">
    <source>
        <dbReference type="ARBA" id="ARBA00007169"/>
    </source>
</evidence>
<gene>
    <name evidence="3" type="ordered locus">Hsero_2340</name>
</gene>
<evidence type="ECO:0000259" key="2">
    <source>
        <dbReference type="Pfam" id="PF00975"/>
    </source>
</evidence>
<sequence>MAPTWLLFCLPCAGGSASSYLRWRRLLPAHIQVLPLELPGRGSRMAETALRDFDTLSMQLTGRVAADLASWPQARYALFGHSMGALLAYGMARRLALQPALRQPDALLLSASAAPSRRDTHRFAASDTASLLHDLRRLGGTDPEVFEDRELLSMTLDVLAADYAVCASFIRHPGPPLTMPLQVYAGRSDEIDAVCLNAWREETRAAFDLQWFDGGHFYLHAQQDALLAHLAARLDGICAPSCQEASHAA</sequence>
<dbReference type="STRING" id="757424.Hsero_2340"/>
<keyword evidence="4" id="KW-1185">Reference proteome</keyword>
<feature type="domain" description="Thioesterase" evidence="2">
    <location>
        <begin position="7"/>
        <end position="232"/>
    </location>
</feature>
<dbReference type="InterPro" id="IPR029058">
    <property type="entry name" value="AB_hydrolase_fold"/>
</dbReference>
<accession>D8IVA0</accession>
<dbReference type="GO" id="GO:0008610">
    <property type="term" value="P:lipid biosynthetic process"/>
    <property type="evidence" value="ECO:0007669"/>
    <property type="project" value="TreeGrafter"/>
</dbReference>